<gene>
    <name evidence="7" type="ORF">H8R05_07270</name>
</gene>
<accession>A0ABR7AE31</accession>
<comment type="subcellular location">
    <subcellularLocation>
        <location evidence="1">Cell membrane</location>
        <topology evidence="1">Multi-pass membrane protein</topology>
    </subcellularLocation>
</comment>
<dbReference type="Pfam" id="PF01943">
    <property type="entry name" value="Polysacc_synt"/>
    <property type="match status" value="1"/>
</dbReference>
<keyword evidence="5 6" id="KW-0472">Membrane</keyword>
<feature type="transmembrane region" description="Helical" evidence="6">
    <location>
        <begin position="33"/>
        <end position="56"/>
    </location>
</feature>
<keyword evidence="2" id="KW-1003">Cell membrane</keyword>
<proteinExistence type="predicted"/>
<dbReference type="Pfam" id="PF01554">
    <property type="entry name" value="MatE"/>
    <property type="match status" value="1"/>
</dbReference>
<feature type="transmembrane region" description="Helical" evidence="6">
    <location>
        <begin position="339"/>
        <end position="361"/>
    </location>
</feature>
<evidence type="ECO:0000256" key="4">
    <source>
        <dbReference type="ARBA" id="ARBA00022989"/>
    </source>
</evidence>
<protein>
    <submittedName>
        <fullName evidence="7">Polysaccharide biosynthesis C-terminal domain-containing protein</fullName>
    </submittedName>
</protein>
<feature type="transmembrane region" description="Helical" evidence="6">
    <location>
        <begin position="306"/>
        <end position="327"/>
    </location>
</feature>
<dbReference type="InterPro" id="IPR002528">
    <property type="entry name" value="MATE_fam"/>
</dbReference>
<feature type="transmembrane region" description="Helical" evidence="6">
    <location>
        <begin position="216"/>
        <end position="236"/>
    </location>
</feature>
<evidence type="ECO:0000256" key="2">
    <source>
        <dbReference type="ARBA" id="ARBA00022475"/>
    </source>
</evidence>
<feature type="transmembrane region" description="Helical" evidence="6">
    <location>
        <begin position="175"/>
        <end position="196"/>
    </location>
</feature>
<feature type="transmembrane region" description="Helical" evidence="6">
    <location>
        <begin position="459"/>
        <end position="480"/>
    </location>
</feature>
<evidence type="ECO:0000256" key="1">
    <source>
        <dbReference type="ARBA" id="ARBA00004651"/>
    </source>
</evidence>
<dbReference type="PANTHER" id="PTHR30250:SF21">
    <property type="entry name" value="LIPID II FLIPPASE MURJ"/>
    <property type="match status" value="1"/>
</dbReference>
<evidence type="ECO:0000256" key="5">
    <source>
        <dbReference type="ARBA" id="ARBA00023136"/>
    </source>
</evidence>
<dbReference type="EMBL" id="JACOIH010000009">
    <property type="protein sequence ID" value="MBC3938704.1"/>
    <property type="molecule type" value="Genomic_DNA"/>
</dbReference>
<dbReference type="PANTHER" id="PTHR30250">
    <property type="entry name" value="PST FAMILY PREDICTED COLANIC ACID TRANSPORTER"/>
    <property type="match status" value="1"/>
</dbReference>
<evidence type="ECO:0000313" key="7">
    <source>
        <dbReference type="EMBL" id="MBC3938704.1"/>
    </source>
</evidence>
<dbReference type="Proteomes" id="UP000602181">
    <property type="component" value="Unassembled WGS sequence"/>
</dbReference>
<feature type="transmembrane region" description="Helical" evidence="6">
    <location>
        <begin position="119"/>
        <end position="139"/>
    </location>
</feature>
<dbReference type="InterPro" id="IPR002797">
    <property type="entry name" value="Polysacc_synth"/>
</dbReference>
<feature type="transmembrane region" description="Helical" evidence="6">
    <location>
        <begin position="77"/>
        <end position="99"/>
    </location>
</feature>
<feature type="transmembrane region" description="Helical" evidence="6">
    <location>
        <begin position="151"/>
        <end position="169"/>
    </location>
</feature>
<reference evidence="7 8" key="1">
    <citation type="submission" date="2020-08" db="EMBL/GenBank/DDBJ databases">
        <authorList>
            <person name="Liu C."/>
            <person name="Sun Q."/>
        </authorList>
    </citation>
    <scope>NUCLEOTIDE SEQUENCE [LARGE SCALE GENOMIC DNA]</scope>
    <source>
        <strain evidence="7 8">22A2-44</strain>
    </source>
</reference>
<comment type="caution">
    <text evidence="7">The sequence shown here is derived from an EMBL/GenBank/DDBJ whole genome shotgun (WGS) entry which is preliminary data.</text>
</comment>
<name>A0ABR7AE31_9FIRM</name>
<keyword evidence="8" id="KW-1185">Reference proteome</keyword>
<evidence type="ECO:0000256" key="3">
    <source>
        <dbReference type="ARBA" id="ARBA00022692"/>
    </source>
</evidence>
<evidence type="ECO:0000256" key="6">
    <source>
        <dbReference type="SAM" id="Phobius"/>
    </source>
</evidence>
<keyword evidence="4 6" id="KW-1133">Transmembrane helix</keyword>
<organism evidence="7 8">
    <name type="scientific">Anaerotruncus massiliensis</name>
    <name type="common">ex Togo et al. 2019</name>
    <dbReference type="NCBI Taxonomy" id="1673720"/>
    <lineage>
        <taxon>Bacteria</taxon>
        <taxon>Bacillati</taxon>
        <taxon>Bacillota</taxon>
        <taxon>Clostridia</taxon>
        <taxon>Eubacteriales</taxon>
        <taxon>Oscillospiraceae</taxon>
        <taxon>Anaerotruncus</taxon>
    </lineage>
</organism>
<keyword evidence="3 6" id="KW-0812">Transmembrane</keyword>
<feature type="transmembrane region" description="Helical" evidence="6">
    <location>
        <begin position="256"/>
        <end position="285"/>
    </location>
</feature>
<dbReference type="InterPro" id="IPR050833">
    <property type="entry name" value="Poly_Biosynth_Transport"/>
</dbReference>
<feature type="transmembrane region" description="Helical" evidence="6">
    <location>
        <begin position="7"/>
        <end position="27"/>
    </location>
</feature>
<sequence length="487" mass="51579">MIMTATSLLMNAVGVWFNLYISGKIGAEGMGVFQLIMSVYSFTVTFAASGINLASTRLVAEEAASPNGNVKGAMRRCFGYALLFGGAASLFLFFAAPFIGETCLGSVQTVRPLKTMALSMPFIAMSCALNGYFTAVGRVAKSAASQIFEQFLKISLSIVGLTFLMPPGLEYACLAITGSGVIAEGLSFVSSLALYLGDSRGFRRKGAPKNRLTGRLFGIALPMAMSSYLRSGLATVKNLLVPVRLQAGGLAAGASFAVFGAVHGIALPVILFPAAFLNSFSSLIVPEIAQRHSRGQSISHLIQRMFALNLCCSIGVCGVLFAFSHEIGAAVSQNPDVGVYIRLLAPVIPVMYLDTAVDCMLKGMDEQLSVMRYNVADAAISMVLVYLLLPVLGIKGYILVIVLSEVFNFTLSLGRLIRVAKFEVDITERVVKPLLCAAISVLAARILSRAGLPLPGSPIGFALLLALVSAGCYLLLLHLAGCDPRRV</sequence>
<evidence type="ECO:0000313" key="8">
    <source>
        <dbReference type="Proteomes" id="UP000602181"/>
    </source>
</evidence>